<dbReference type="InParanoid" id="A0A4Q1BJS8"/>
<dbReference type="VEuPathDB" id="FungiDB:TREMEDRAFT_74952"/>
<organism evidence="1 2">
    <name type="scientific">Tremella mesenterica</name>
    <name type="common">Jelly fungus</name>
    <dbReference type="NCBI Taxonomy" id="5217"/>
    <lineage>
        <taxon>Eukaryota</taxon>
        <taxon>Fungi</taxon>
        <taxon>Dikarya</taxon>
        <taxon>Basidiomycota</taxon>
        <taxon>Agaricomycotina</taxon>
        <taxon>Tremellomycetes</taxon>
        <taxon>Tremellales</taxon>
        <taxon>Tremellaceae</taxon>
        <taxon>Tremella</taxon>
    </lineage>
</organism>
<protein>
    <submittedName>
        <fullName evidence="1">Uncharacterized protein</fullName>
    </submittedName>
</protein>
<proteinExistence type="predicted"/>
<accession>A0A4Q1BJS8</accession>
<sequence>MSHTSVSSSSTLISPHPSTAFIPHSQQVWANPIIKQSILSYLSVTHLKRVLVLDKATLQDTVILLYRSFHHVNLPSFRKKVVDPDRKSMYLGAVREVVINVTSQRSITGLRRTYPHHTSLRSPTSMEIMLYRASGPYRAFPDSVPAYRMVYHSFGPRGKARVSFQTTETWSVRIDSQTLPYQLEMVPVSTVKLSEYLPLAWVVEHETGLVIHNQAPEWDASKILRHLWRNARGPFVTPRKEIRIEILVDVADFLECLRDVRDDLERPGRLEGLETLTIACRLFDSEEIAEIIRVLPTSVRHLSLDMSHSQTMAHLWPRTSFTGALTLEDLVQGPSHIWNGCHHIKTLHLCLYHPLLHGQDISFLNMYDFRKTCTRLKTRHEAKTNTLQYLGRPLDLDCLELVYAWPFLDMILPDYQFEEHSSLRADDELLELLRPSDHTLRNLMAFTGKNCITRFRFVVSFDYDGDDFLEGEMGTELSLYVQQRCRALSMEEQ</sequence>
<evidence type="ECO:0000313" key="1">
    <source>
        <dbReference type="EMBL" id="RXK37842.1"/>
    </source>
</evidence>
<dbReference type="EMBL" id="SDIL01000058">
    <property type="protein sequence ID" value="RXK37842.1"/>
    <property type="molecule type" value="Genomic_DNA"/>
</dbReference>
<dbReference type="Proteomes" id="UP000289152">
    <property type="component" value="Unassembled WGS sequence"/>
</dbReference>
<gene>
    <name evidence="1" type="ORF">M231_04840</name>
</gene>
<name>A0A4Q1BJS8_TREME</name>
<evidence type="ECO:0000313" key="2">
    <source>
        <dbReference type="Proteomes" id="UP000289152"/>
    </source>
</evidence>
<reference evidence="1 2" key="1">
    <citation type="submission" date="2016-06" db="EMBL/GenBank/DDBJ databases">
        <title>Evolution of pathogenesis and genome organization in the Tremellales.</title>
        <authorList>
            <person name="Cuomo C."/>
            <person name="Litvintseva A."/>
            <person name="Heitman J."/>
            <person name="Chen Y."/>
            <person name="Sun S."/>
            <person name="Springer D."/>
            <person name="Dromer F."/>
            <person name="Young S."/>
            <person name="Zeng Q."/>
            <person name="Chapman S."/>
            <person name="Gujja S."/>
            <person name="Saif S."/>
            <person name="Birren B."/>
        </authorList>
    </citation>
    <scope>NUCLEOTIDE SEQUENCE [LARGE SCALE GENOMIC DNA]</scope>
    <source>
        <strain evidence="1 2">ATCC 28783</strain>
    </source>
</reference>
<comment type="caution">
    <text evidence="1">The sequence shown here is derived from an EMBL/GenBank/DDBJ whole genome shotgun (WGS) entry which is preliminary data.</text>
</comment>
<keyword evidence="2" id="KW-1185">Reference proteome</keyword>
<dbReference type="AlphaFoldDB" id="A0A4Q1BJS8"/>